<accession>A0ABW2TFY4</accession>
<sequence length="145" mass="15583">MRTAEIDAPAPEEPPRRRRRRWVTVLLALPVLPLAGVAGMRLVGVDGNRYTVAALALTPYLAAFGALLTLIALVARRRLVMVLALAATVSLGAVLVPRSLGDGEPTGDGQRLRVMTANLLRGAPTRSPCWPWPATPGWTSWPCRS</sequence>
<feature type="transmembrane region" description="Helical" evidence="1">
    <location>
        <begin position="50"/>
        <end position="72"/>
    </location>
</feature>
<proteinExistence type="predicted"/>
<gene>
    <name evidence="2" type="ORF">ACFQV2_01740</name>
</gene>
<comment type="caution">
    <text evidence="2">The sequence shown here is derived from an EMBL/GenBank/DDBJ whole genome shotgun (WGS) entry which is preliminary data.</text>
</comment>
<dbReference type="EMBL" id="JBHTEY010000004">
    <property type="protein sequence ID" value="MFC7612564.1"/>
    <property type="molecule type" value="Genomic_DNA"/>
</dbReference>
<reference evidence="3" key="1">
    <citation type="journal article" date="2019" name="Int. J. Syst. Evol. Microbiol.">
        <title>The Global Catalogue of Microorganisms (GCM) 10K type strain sequencing project: providing services to taxonomists for standard genome sequencing and annotation.</title>
        <authorList>
            <consortium name="The Broad Institute Genomics Platform"/>
            <consortium name="The Broad Institute Genome Sequencing Center for Infectious Disease"/>
            <person name="Wu L."/>
            <person name="Ma J."/>
        </authorList>
    </citation>
    <scope>NUCLEOTIDE SEQUENCE [LARGE SCALE GENOMIC DNA]</scope>
    <source>
        <strain evidence="3">JCM 17695</strain>
    </source>
</reference>
<evidence type="ECO:0000313" key="2">
    <source>
        <dbReference type="EMBL" id="MFC7612564.1"/>
    </source>
</evidence>
<evidence type="ECO:0000256" key="1">
    <source>
        <dbReference type="SAM" id="Phobius"/>
    </source>
</evidence>
<feature type="transmembrane region" description="Helical" evidence="1">
    <location>
        <begin position="22"/>
        <end position="44"/>
    </location>
</feature>
<feature type="transmembrane region" description="Helical" evidence="1">
    <location>
        <begin position="79"/>
        <end position="96"/>
    </location>
</feature>
<keyword evidence="1" id="KW-0812">Transmembrane</keyword>
<protein>
    <submittedName>
        <fullName evidence="2">Uncharacterized protein</fullName>
    </submittedName>
</protein>
<name>A0ABW2TFY4_9PSEU</name>
<organism evidence="2 3">
    <name type="scientific">Actinokineospora soli</name>
    <dbReference type="NCBI Taxonomy" id="1048753"/>
    <lineage>
        <taxon>Bacteria</taxon>
        <taxon>Bacillati</taxon>
        <taxon>Actinomycetota</taxon>
        <taxon>Actinomycetes</taxon>
        <taxon>Pseudonocardiales</taxon>
        <taxon>Pseudonocardiaceae</taxon>
        <taxon>Actinokineospora</taxon>
    </lineage>
</organism>
<keyword evidence="3" id="KW-1185">Reference proteome</keyword>
<dbReference type="Proteomes" id="UP001596512">
    <property type="component" value="Unassembled WGS sequence"/>
</dbReference>
<evidence type="ECO:0000313" key="3">
    <source>
        <dbReference type="Proteomes" id="UP001596512"/>
    </source>
</evidence>
<keyword evidence="1" id="KW-1133">Transmembrane helix</keyword>
<keyword evidence="1" id="KW-0472">Membrane</keyword>